<dbReference type="PANTHER" id="PTHR43792">
    <property type="entry name" value="GNAT FAMILY, PUTATIVE (AFU_ORTHOLOGUE AFUA_3G00765)-RELATED-RELATED"/>
    <property type="match status" value="1"/>
</dbReference>
<dbReference type="RefSeq" id="WP_349232165.1">
    <property type="nucleotide sequence ID" value="NZ_JBBMFK010000021.1"/>
</dbReference>
<name>A0ABV1EC06_9FIRM</name>
<evidence type="ECO:0000259" key="1">
    <source>
        <dbReference type="PROSITE" id="PS51186"/>
    </source>
</evidence>
<dbReference type="Pfam" id="PF13302">
    <property type="entry name" value="Acetyltransf_3"/>
    <property type="match status" value="1"/>
</dbReference>
<feature type="domain" description="N-acetyltransferase" evidence="1">
    <location>
        <begin position="39"/>
        <end position="195"/>
    </location>
</feature>
<gene>
    <name evidence="2" type="ORF">WMO64_12200</name>
</gene>
<dbReference type="InterPro" id="IPR051531">
    <property type="entry name" value="N-acetyltransferase"/>
</dbReference>
<organism evidence="2 3">
    <name type="scientific">Pseudoflavonifractor intestinihominis</name>
    <dbReference type="NCBI Taxonomy" id="3133171"/>
    <lineage>
        <taxon>Bacteria</taxon>
        <taxon>Bacillati</taxon>
        <taxon>Bacillota</taxon>
        <taxon>Clostridia</taxon>
        <taxon>Eubacteriales</taxon>
        <taxon>Oscillospiraceae</taxon>
        <taxon>Pseudoflavonifractor</taxon>
    </lineage>
</organism>
<dbReference type="SUPFAM" id="SSF55729">
    <property type="entry name" value="Acyl-CoA N-acyltransferases (Nat)"/>
    <property type="match status" value="1"/>
</dbReference>
<dbReference type="PROSITE" id="PS51186">
    <property type="entry name" value="GNAT"/>
    <property type="match status" value="1"/>
</dbReference>
<sequence>MPKGIQRNGTGCLAERSNGEKLSLTEDFMKINDIETPRLLLRGFTKEDALWAYSIWNNPEMGQYLTDEAKEEIDDEYLKMLEGLGEDEECCYLIPVFKDSLERVGTCSFMVSDDKKVYDIGYCVHKNFWRQGYATEIVQGMIDYARSQGAEKVTIYVNQENAASNRVAQKCGGKIVSESTSEKKGTGIIMKDYKYEIVL</sequence>
<keyword evidence="3" id="KW-1185">Reference proteome</keyword>
<reference evidence="2 3" key="1">
    <citation type="submission" date="2024-03" db="EMBL/GenBank/DDBJ databases">
        <title>Human intestinal bacterial collection.</title>
        <authorList>
            <person name="Pauvert C."/>
            <person name="Hitch T.C.A."/>
            <person name="Clavel T."/>
        </authorList>
    </citation>
    <scope>NUCLEOTIDE SEQUENCE [LARGE SCALE GENOMIC DNA]</scope>
    <source>
        <strain evidence="2 3">CLA-AP-H29</strain>
    </source>
</reference>
<dbReference type="Proteomes" id="UP001464378">
    <property type="component" value="Unassembled WGS sequence"/>
</dbReference>
<evidence type="ECO:0000313" key="3">
    <source>
        <dbReference type="Proteomes" id="UP001464378"/>
    </source>
</evidence>
<evidence type="ECO:0000313" key="2">
    <source>
        <dbReference type="EMBL" id="MEQ2444225.1"/>
    </source>
</evidence>
<dbReference type="InterPro" id="IPR000182">
    <property type="entry name" value="GNAT_dom"/>
</dbReference>
<dbReference type="CDD" id="cd04301">
    <property type="entry name" value="NAT_SF"/>
    <property type="match status" value="1"/>
</dbReference>
<protein>
    <submittedName>
        <fullName evidence="2">GNAT family N-acetyltransferase</fullName>
    </submittedName>
</protein>
<dbReference type="Gene3D" id="3.40.630.30">
    <property type="match status" value="1"/>
</dbReference>
<proteinExistence type="predicted"/>
<dbReference type="EMBL" id="JBBMFK010000021">
    <property type="protein sequence ID" value="MEQ2444225.1"/>
    <property type="molecule type" value="Genomic_DNA"/>
</dbReference>
<dbReference type="InterPro" id="IPR016181">
    <property type="entry name" value="Acyl_CoA_acyltransferase"/>
</dbReference>
<comment type="caution">
    <text evidence="2">The sequence shown here is derived from an EMBL/GenBank/DDBJ whole genome shotgun (WGS) entry which is preliminary data.</text>
</comment>
<accession>A0ABV1EC06</accession>